<evidence type="ECO:0000313" key="3">
    <source>
        <dbReference type="Proteomes" id="UP001175271"/>
    </source>
</evidence>
<comment type="caution">
    <text evidence="2">The sequence shown here is derived from an EMBL/GenBank/DDBJ whole genome shotgun (WGS) entry which is preliminary data.</text>
</comment>
<dbReference type="EMBL" id="JAUCMV010000005">
    <property type="protein sequence ID" value="KAK0398357.1"/>
    <property type="molecule type" value="Genomic_DNA"/>
</dbReference>
<organism evidence="2 3">
    <name type="scientific">Steinernema hermaphroditum</name>
    <dbReference type="NCBI Taxonomy" id="289476"/>
    <lineage>
        <taxon>Eukaryota</taxon>
        <taxon>Metazoa</taxon>
        <taxon>Ecdysozoa</taxon>
        <taxon>Nematoda</taxon>
        <taxon>Chromadorea</taxon>
        <taxon>Rhabditida</taxon>
        <taxon>Tylenchina</taxon>
        <taxon>Panagrolaimomorpha</taxon>
        <taxon>Strongyloidoidea</taxon>
        <taxon>Steinernematidae</taxon>
        <taxon>Steinernema</taxon>
    </lineage>
</organism>
<reference evidence="2" key="1">
    <citation type="submission" date="2023-06" db="EMBL/GenBank/DDBJ databases">
        <title>Genomic analysis of the entomopathogenic nematode Steinernema hermaphroditum.</title>
        <authorList>
            <person name="Schwarz E.M."/>
            <person name="Heppert J.K."/>
            <person name="Baniya A."/>
            <person name="Schwartz H.T."/>
            <person name="Tan C.-H."/>
            <person name="Antoshechkin I."/>
            <person name="Sternberg P.W."/>
            <person name="Goodrich-Blair H."/>
            <person name="Dillman A.R."/>
        </authorList>
    </citation>
    <scope>NUCLEOTIDE SEQUENCE</scope>
    <source>
        <strain evidence="2">PS9179</strain>
        <tissue evidence="2">Whole animal</tissue>
    </source>
</reference>
<evidence type="ECO:0000256" key="1">
    <source>
        <dbReference type="SAM" id="SignalP"/>
    </source>
</evidence>
<feature type="signal peptide" evidence="1">
    <location>
        <begin position="1"/>
        <end position="20"/>
    </location>
</feature>
<evidence type="ECO:0008006" key="4">
    <source>
        <dbReference type="Google" id="ProtNLM"/>
    </source>
</evidence>
<keyword evidence="1" id="KW-0732">Signal</keyword>
<sequence length="99" mass="11590">MVRRTTCAFVYLLPFLNLFALNSRSKRTFHHSQNYKENLGCIRDVVREIASDKNPNRIVSATTEYYDNEIQIYRHITTTPGRIQYHNRRHTLMSGSANG</sequence>
<name>A0AA39LIB7_9BILA</name>
<dbReference type="Proteomes" id="UP001175271">
    <property type="component" value="Unassembled WGS sequence"/>
</dbReference>
<gene>
    <name evidence="2" type="ORF">QR680_002556</name>
</gene>
<accession>A0AA39LIB7</accession>
<keyword evidence="3" id="KW-1185">Reference proteome</keyword>
<evidence type="ECO:0000313" key="2">
    <source>
        <dbReference type="EMBL" id="KAK0398357.1"/>
    </source>
</evidence>
<protein>
    <recommendedName>
        <fullName evidence="4">Secreted protein</fullName>
    </recommendedName>
</protein>
<proteinExistence type="predicted"/>
<dbReference type="AlphaFoldDB" id="A0AA39LIB7"/>
<feature type="chain" id="PRO_5041226818" description="Secreted protein" evidence="1">
    <location>
        <begin position="21"/>
        <end position="99"/>
    </location>
</feature>